<dbReference type="Pfam" id="PF10546">
    <property type="entry name" value="P63C"/>
    <property type="match status" value="1"/>
</dbReference>
<evidence type="ECO:0000313" key="3">
    <source>
        <dbReference type="EMBL" id="DAD94908.1"/>
    </source>
</evidence>
<organism evidence="3">
    <name type="scientific">Siphoviridae sp. ctYgF8</name>
    <dbReference type="NCBI Taxonomy" id="2826378"/>
    <lineage>
        <taxon>Viruses</taxon>
        <taxon>Duplodnaviria</taxon>
        <taxon>Heunggongvirae</taxon>
        <taxon>Uroviricota</taxon>
        <taxon>Caudoviricetes</taxon>
    </lineage>
</organism>
<reference evidence="3" key="1">
    <citation type="journal article" date="2021" name="Proc. Natl. Acad. Sci. U.S.A.">
        <title>A Catalog of Tens of Thousands of Viruses from Human Metagenomes Reveals Hidden Associations with Chronic Diseases.</title>
        <authorList>
            <person name="Tisza M.J."/>
            <person name="Buck C.B."/>
        </authorList>
    </citation>
    <scope>NUCLEOTIDE SEQUENCE</scope>
    <source>
        <strain evidence="3">CtYgF8</strain>
    </source>
</reference>
<feature type="domain" description="Bacteriophage Mx8 p63 C-terminal" evidence="2">
    <location>
        <begin position="197"/>
        <end position="287"/>
    </location>
</feature>
<evidence type="ECO:0000259" key="2">
    <source>
        <dbReference type="Pfam" id="PF10546"/>
    </source>
</evidence>
<dbReference type="EMBL" id="BK015186">
    <property type="protein sequence ID" value="DAD94908.1"/>
    <property type="molecule type" value="Genomic_DNA"/>
</dbReference>
<dbReference type="InterPro" id="IPR018874">
    <property type="entry name" value="Phage_Mx8_p63_C"/>
</dbReference>
<evidence type="ECO:0000256" key="1">
    <source>
        <dbReference type="SAM" id="MobiDB-lite"/>
    </source>
</evidence>
<sequence length="328" mass="36675">MSKTQSVTGRAIGGKVRAEKMTPEQRKEQAAKMVAARQAKAAMPKAMYEGKLNIGNTELDVAVLDDNRRVITQAAIFRALDRPARGNARVIDTPVFIDAKNLQPFIDEDLRAVINKIEYVNLSNKKQEGFDATILPLVCDLYLKAREAGVITKANQLSTAQKAEILVRSLAKVGIIALVDEATGYQDVRAKDALAKILEAFVAKELQPWVKTFPLEYYKELCRLYKVPFPPLKNNQFPQFFGHITNNAVYTRLAPELLPELKKAASKQEKKAKLHQLLTQDVGHPKLKEHLASVVTLLKLAKDKDDFSRMLDIVHPKLNNTIPLDLGE</sequence>
<name>A0A8S5NKL4_9CAUD</name>
<accession>A0A8S5NKL4</accession>
<proteinExistence type="predicted"/>
<feature type="region of interest" description="Disordered" evidence="1">
    <location>
        <begin position="1"/>
        <end position="24"/>
    </location>
</feature>
<protein>
    <submittedName>
        <fullName evidence="3">P63C domain protein</fullName>
    </submittedName>
</protein>